<gene>
    <name evidence="1" type="ORF">CXB77_02380</name>
</gene>
<evidence type="ECO:0000313" key="2">
    <source>
        <dbReference type="Proteomes" id="UP000239936"/>
    </source>
</evidence>
<dbReference type="Gene3D" id="3.40.50.1450">
    <property type="entry name" value="HybD-like"/>
    <property type="match status" value="1"/>
</dbReference>
<dbReference type="Proteomes" id="UP000239936">
    <property type="component" value="Unassembled WGS sequence"/>
</dbReference>
<keyword evidence="2" id="KW-1185">Reference proteome</keyword>
<dbReference type="GO" id="GO:0004175">
    <property type="term" value="F:endopeptidase activity"/>
    <property type="evidence" value="ECO:0007669"/>
    <property type="project" value="TreeGrafter"/>
</dbReference>
<dbReference type="EMBL" id="PPGH01000013">
    <property type="protein sequence ID" value="PQJ97390.1"/>
    <property type="molecule type" value="Genomic_DNA"/>
</dbReference>
<dbReference type="InterPro" id="IPR023430">
    <property type="entry name" value="Pept_HybD-like_dom_sf"/>
</dbReference>
<dbReference type="PANTHER" id="PTHR30302:SF5">
    <property type="entry name" value="SLR1876 PROTEIN"/>
    <property type="match status" value="1"/>
</dbReference>
<reference evidence="1 2" key="1">
    <citation type="submission" date="2018-01" db="EMBL/GenBank/DDBJ databases">
        <title>The complete genome sequence of Chromatium okenii LaCa, a purple sulfur bacterium with a turbulent life.</title>
        <authorList>
            <person name="Luedin S.M."/>
            <person name="Liechti N."/>
            <person name="Storelli N."/>
            <person name="Danza F."/>
            <person name="Wittwer M."/>
            <person name="Pothier J.F."/>
            <person name="Tonolla M.A."/>
        </authorList>
    </citation>
    <scope>NUCLEOTIDE SEQUENCE [LARGE SCALE GENOMIC DNA]</scope>
    <source>
        <strain evidence="1 2">LaCa</strain>
    </source>
</reference>
<dbReference type="OrthoDB" id="9808862at2"/>
<accession>A0A2S7XUL5</accession>
<dbReference type="InterPro" id="IPR000671">
    <property type="entry name" value="Peptidase_A31"/>
</dbReference>
<dbReference type="PANTHER" id="PTHR30302">
    <property type="entry name" value="HYDROGENASE 1 MATURATION PROTEASE"/>
    <property type="match status" value="1"/>
</dbReference>
<dbReference type="RefSeq" id="WP_105072648.1">
    <property type="nucleotide sequence ID" value="NZ_JAFLKP010000032.1"/>
</dbReference>
<keyword evidence="1" id="KW-0378">Hydrolase</keyword>
<evidence type="ECO:0000313" key="1">
    <source>
        <dbReference type="EMBL" id="PQJ97390.1"/>
    </source>
</evidence>
<organism evidence="1 2">
    <name type="scientific">Chromatium okenii</name>
    <dbReference type="NCBI Taxonomy" id="61644"/>
    <lineage>
        <taxon>Bacteria</taxon>
        <taxon>Pseudomonadati</taxon>
        <taxon>Pseudomonadota</taxon>
        <taxon>Gammaproteobacteria</taxon>
        <taxon>Chromatiales</taxon>
        <taxon>Chromatiaceae</taxon>
        <taxon>Chromatium</taxon>
    </lineage>
</organism>
<name>A0A2S7XUL5_9GAMM</name>
<sequence>MKILVIGYGSPIRGDDALGVLVADRLEQNGVPAHVSVIARHILTAELITELLAVQRVIFLDAAVDLEPGAVRSQRLIPSVCAASSMAHFLDPRELLGWCAALYNHTPESYLITGGGASFDYADYRLSPAGETAMTAMLAEIAPLLRP</sequence>
<protein>
    <submittedName>
        <fullName evidence="1">Hydrogenase maturation protease</fullName>
    </submittedName>
</protein>
<comment type="caution">
    <text evidence="1">The sequence shown here is derived from an EMBL/GenBank/DDBJ whole genome shotgun (WGS) entry which is preliminary data.</text>
</comment>
<dbReference type="SUPFAM" id="SSF53163">
    <property type="entry name" value="HybD-like"/>
    <property type="match status" value="1"/>
</dbReference>
<proteinExistence type="predicted"/>
<dbReference type="AlphaFoldDB" id="A0A2S7XUL5"/>
<keyword evidence="1" id="KW-0645">Protease</keyword>
<dbReference type="GO" id="GO:0016485">
    <property type="term" value="P:protein processing"/>
    <property type="evidence" value="ECO:0007669"/>
    <property type="project" value="TreeGrafter"/>
</dbReference>
<dbReference type="GO" id="GO:0008047">
    <property type="term" value="F:enzyme activator activity"/>
    <property type="evidence" value="ECO:0007669"/>
    <property type="project" value="InterPro"/>
</dbReference>
<dbReference type="NCBIfam" id="TIGR00072">
    <property type="entry name" value="hydrog_prot"/>
    <property type="match status" value="1"/>
</dbReference>